<reference evidence="2" key="1">
    <citation type="journal article" date="2020" name="Stud. Mycol.">
        <title>101 Dothideomycetes genomes: a test case for predicting lifestyles and emergence of pathogens.</title>
        <authorList>
            <person name="Haridas S."/>
            <person name="Albert R."/>
            <person name="Binder M."/>
            <person name="Bloem J."/>
            <person name="Labutti K."/>
            <person name="Salamov A."/>
            <person name="Andreopoulos B."/>
            <person name="Baker S."/>
            <person name="Barry K."/>
            <person name="Bills G."/>
            <person name="Bluhm B."/>
            <person name="Cannon C."/>
            <person name="Castanera R."/>
            <person name="Culley D."/>
            <person name="Daum C."/>
            <person name="Ezra D."/>
            <person name="Gonzalez J."/>
            <person name="Henrissat B."/>
            <person name="Kuo A."/>
            <person name="Liang C."/>
            <person name="Lipzen A."/>
            <person name="Lutzoni F."/>
            <person name="Magnuson J."/>
            <person name="Mondo S."/>
            <person name="Nolan M."/>
            <person name="Ohm R."/>
            <person name="Pangilinan J."/>
            <person name="Park H.-J."/>
            <person name="Ramirez L."/>
            <person name="Alfaro M."/>
            <person name="Sun H."/>
            <person name="Tritt A."/>
            <person name="Yoshinaga Y."/>
            <person name="Zwiers L.-H."/>
            <person name="Turgeon B."/>
            <person name="Goodwin S."/>
            <person name="Spatafora J."/>
            <person name="Crous P."/>
            <person name="Grigoriev I."/>
        </authorList>
    </citation>
    <scope>NUCLEOTIDE SEQUENCE</scope>
    <source>
        <strain evidence="2">CBS 690.94</strain>
    </source>
</reference>
<dbReference type="EMBL" id="MU001504">
    <property type="protein sequence ID" value="KAF2442222.1"/>
    <property type="molecule type" value="Genomic_DNA"/>
</dbReference>
<proteinExistence type="predicted"/>
<feature type="signal peptide" evidence="1">
    <location>
        <begin position="1"/>
        <end position="17"/>
    </location>
</feature>
<name>A0A9P4UAL9_9PLEO</name>
<protein>
    <submittedName>
        <fullName evidence="2">Uncharacterized protein</fullName>
    </submittedName>
</protein>
<sequence>MRLTFALFATSFAPALAIPLTCHSQTQPNPLTKHFPKDVTGVINGTTAIVPIPYAVARSIVPSEFPILTAAYEQVFPTLGNGMYPAVLEAVQDHDVGMPSFEIPDFTRVALKLPFVDRLNDGSSAFKYTPPQLISATNLVALLGSVIYGDTIAGTFDPPCDAYASSGPSETYMRAYTVVDSLLPNPKPVADLSFRTAASIPYTLEVFVNVLNQPIFGDGVPLCDNYITLLNTTVTTGQYAPVPVEGTLAVRPPLYPSEETFGHVYGYRMANAFVERNGVACESLKGYSGR</sequence>
<feature type="chain" id="PRO_5040108545" evidence="1">
    <location>
        <begin position="18"/>
        <end position="290"/>
    </location>
</feature>
<keyword evidence="3" id="KW-1185">Reference proteome</keyword>
<keyword evidence="1" id="KW-0732">Signal</keyword>
<evidence type="ECO:0000256" key="1">
    <source>
        <dbReference type="SAM" id="SignalP"/>
    </source>
</evidence>
<accession>A0A9P4UAL9</accession>
<dbReference type="OrthoDB" id="265717at2759"/>
<gene>
    <name evidence="2" type="ORF">P171DRAFT_63901</name>
</gene>
<evidence type="ECO:0000313" key="2">
    <source>
        <dbReference type="EMBL" id="KAF2442222.1"/>
    </source>
</evidence>
<comment type="caution">
    <text evidence="2">The sequence shown here is derived from an EMBL/GenBank/DDBJ whole genome shotgun (WGS) entry which is preliminary data.</text>
</comment>
<evidence type="ECO:0000313" key="3">
    <source>
        <dbReference type="Proteomes" id="UP000799764"/>
    </source>
</evidence>
<dbReference type="Proteomes" id="UP000799764">
    <property type="component" value="Unassembled WGS sequence"/>
</dbReference>
<dbReference type="AlphaFoldDB" id="A0A9P4UAL9"/>
<organism evidence="2 3">
    <name type="scientific">Karstenula rhodostoma CBS 690.94</name>
    <dbReference type="NCBI Taxonomy" id="1392251"/>
    <lineage>
        <taxon>Eukaryota</taxon>
        <taxon>Fungi</taxon>
        <taxon>Dikarya</taxon>
        <taxon>Ascomycota</taxon>
        <taxon>Pezizomycotina</taxon>
        <taxon>Dothideomycetes</taxon>
        <taxon>Pleosporomycetidae</taxon>
        <taxon>Pleosporales</taxon>
        <taxon>Massarineae</taxon>
        <taxon>Didymosphaeriaceae</taxon>
        <taxon>Karstenula</taxon>
    </lineage>
</organism>